<evidence type="ECO:0000313" key="2">
    <source>
        <dbReference type="EMBL" id="MBL0387111.1"/>
    </source>
</evidence>
<dbReference type="EMBL" id="JAEQNB010000003">
    <property type="protein sequence ID" value="MBL0387111.1"/>
    <property type="molecule type" value="Genomic_DNA"/>
</dbReference>
<evidence type="ECO:0000259" key="1">
    <source>
        <dbReference type="Pfam" id="PF03167"/>
    </source>
</evidence>
<gene>
    <name evidence="2" type="ORF">JJB07_10655</name>
</gene>
<accession>A0ABS1JA08</accession>
<dbReference type="RefSeq" id="WP_201634797.1">
    <property type="nucleotide sequence ID" value="NZ_JAEQNB010000003.1"/>
</dbReference>
<evidence type="ECO:0000313" key="3">
    <source>
        <dbReference type="Proteomes" id="UP000602284"/>
    </source>
</evidence>
<dbReference type="Pfam" id="PF03167">
    <property type="entry name" value="UDG"/>
    <property type="match status" value="1"/>
</dbReference>
<name>A0ABS1JA08_9BACL</name>
<sequence>MITLTEMFEKVARDFRVPDLIPQNARMVFLLESPHTQELLHGVPVAGLSGGSMAKHLLGVSDKLGPVVKSDPERYGIGLMNVCSIPMQTAAYEKYPQLRPEAYGGFFPTLEGLRAGRKKGVELSDWDELQTLILDNLRSRLQALTNRRLTLVPCGAFAQKYFKLAGVTSPNWRLLADVPHPSFNNWDKERYRAKIEEVKKAFTLS</sequence>
<protein>
    <recommendedName>
        <fullName evidence="1">Uracil-DNA glycosylase-like domain-containing protein</fullName>
    </recommendedName>
</protein>
<feature type="domain" description="Uracil-DNA glycosylase-like" evidence="1">
    <location>
        <begin position="18"/>
        <end position="193"/>
    </location>
</feature>
<proteinExistence type="predicted"/>
<organism evidence="2 3">
    <name type="scientific">Tumebacillus amylolyticus</name>
    <dbReference type="NCBI Taxonomy" id="2801339"/>
    <lineage>
        <taxon>Bacteria</taxon>
        <taxon>Bacillati</taxon>
        <taxon>Bacillota</taxon>
        <taxon>Bacilli</taxon>
        <taxon>Bacillales</taxon>
        <taxon>Alicyclobacillaceae</taxon>
        <taxon>Tumebacillus</taxon>
    </lineage>
</organism>
<comment type="caution">
    <text evidence="2">The sequence shown here is derived from an EMBL/GenBank/DDBJ whole genome shotgun (WGS) entry which is preliminary data.</text>
</comment>
<keyword evidence="3" id="KW-1185">Reference proteome</keyword>
<reference evidence="2 3" key="1">
    <citation type="submission" date="2021-01" db="EMBL/GenBank/DDBJ databases">
        <title>Tumebacillus sp. strain ITR2 16S ribosomal RNA gene Genome sequencing and assembly.</title>
        <authorList>
            <person name="Kang M."/>
        </authorList>
    </citation>
    <scope>NUCLEOTIDE SEQUENCE [LARGE SCALE GENOMIC DNA]</scope>
    <source>
        <strain evidence="2 3">ITR2</strain>
    </source>
</reference>
<dbReference type="Proteomes" id="UP000602284">
    <property type="component" value="Unassembled WGS sequence"/>
</dbReference>
<dbReference type="InterPro" id="IPR005122">
    <property type="entry name" value="Uracil-DNA_glycosylase-like"/>
</dbReference>